<protein>
    <recommendedName>
        <fullName evidence="1">5-oxoprolinase subunit A</fullName>
        <shortName evidence="1">5-OPase subunit A</shortName>
        <ecNumber evidence="1">3.5.2.9</ecNumber>
    </recommendedName>
    <alternativeName>
        <fullName evidence="1">5-oxoprolinase (ATP-hydrolyzing) subunit A</fullName>
    </alternativeName>
</protein>
<dbReference type="PANTHER" id="PTHR30292">
    <property type="entry name" value="UNCHARACTERIZED PROTEIN YBGL-RELATED"/>
    <property type="match status" value="1"/>
</dbReference>
<dbReference type="CDD" id="cd10787">
    <property type="entry name" value="LamB_YcsF_like"/>
    <property type="match status" value="1"/>
</dbReference>
<dbReference type="Gene3D" id="3.20.20.370">
    <property type="entry name" value="Glycoside hydrolase/deacetylase"/>
    <property type="match status" value="1"/>
</dbReference>
<keyword evidence="1" id="KW-0547">Nucleotide-binding</keyword>
<proteinExistence type="inferred from homology"/>
<keyword evidence="4" id="KW-1185">Reference proteome</keyword>
<dbReference type="GO" id="GO:0017168">
    <property type="term" value="F:5-oxoprolinase (ATP-hydrolyzing) activity"/>
    <property type="evidence" value="ECO:0007669"/>
    <property type="project" value="UniProtKB-UniRule"/>
</dbReference>
<dbReference type="HAMAP" id="MF_00691">
    <property type="entry name" value="PxpA"/>
    <property type="match status" value="1"/>
</dbReference>
<evidence type="ECO:0000313" key="4">
    <source>
        <dbReference type="Proteomes" id="UP000265724"/>
    </source>
</evidence>
<dbReference type="GO" id="GO:0005524">
    <property type="term" value="F:ATP binding"/>
    <property type="evidence" value="ECO:0007669"/>
    <property type="project" value="UniProtKB-UniRule"/>
</dbReference>
<dbReference type="Pfam" id="PF03746">
    <property type="entry name" value="LamB_YcsF"/>
    <property type="match status" value="1"/>
</dbReference>
<dbReference type="Proteomes" id="UP000266042">
    <property type="component" value="Unassembled WGS sequence"/>
</dbReference>
<comment type="similarity">
    <text evidence="1">Belongs to the LamB/PxpA family.</text>
</comment>
<name>A0A398DBP7_9BACT</name>
<organism evidence="2 5">
    <name type="scientific">Candidatus Cryosericum hinesii</name>
    <dbReference type="NCBI Taxonomy" id="2290915"/>
    <lineage>
        <taxon>Bacteria</taxon>
        <taxon>Pseudomonadati</taxon>
        <taxon>Caldisericota/Cryosericota group</taxon>
        <taxon>Candidatus Cryosericota</taxon>
        <taxon>Candidatus Cryosericia</taxon>
        <taxon>Candidatus Cryosericales</taxon>
        <taxon>Candidatus Cryosericaceae</taxon>
        <taxon>Candidatus Cryosericum</taxon>
    </lineage>
</organism>
<dbReference type="GO" id="GO:0005975">
    <property type="term" value="P:carbohydrate metabolic process"/>
    <property type="evidence" value="ECO:0007669"/>
    <property type="project" value="InterPro"/>
</dbReference>
<gene>
    <name evidence="1 2" type="primary">pxpA</name>
    <name evidence="3" type="ORF">SMC2_05860</name>
    <name evidence="2" type="ORF">SMC3_05500</name>
</gene>
<dbReference type="EC" id="3.5.2.9" evidence="1"/>
<sequence>MSRAVDLNSDVGESFGAWTLGDDTHVLDHVTSANVACGFHAGDPQIMLATVRAARDRGVAVGAHPGYPDLVGFGRRAMTCTPDEVYALCLYQIGALAALCRAEGVPLCHVKAHGALYNQSARDPDLARALARATRDAAPALILLGLPRSQHEAAARETSVPFAAEAFADRAYQADGSLVARAHEGSVLHDPETIATRVIRMVTEETVETMQGEVVTIRADSICIHGDNPAACQILETVRRALDKAGVHVSPLREVLSL</sequence>
<evidence type="ECO:0000313" key="2">
    <source>
        <dbReference type="EMBL" id="RIE13016.1"/>
    </source>
</evidence>
<dbReference type="RefSeq" id="WP_119087769.1">
    <property type="nucleotide sequence ID" value="NZ_QXIV01000037.1"/>
</dbReference>
<dbReference type="AlphaFoldDB" id="A0A398DBP7"/>
<comment type="subunit">
    <text evidence="1">Forms a complex composed of PxpA, PxpB and PxpC.</text>
</comment>
<dbReference type="EMBL" id="QXIW01000027">
    <property type="protein sequence ID" value="RIE13016.1"/>
    <property type="molecule type" value="Genomic_DNA"/>
</dbReference>
<accession>A0A398DBP7</accession>
<keyword evidence="1 2" id="KW-0378">Hydrolase</keyword>
<dbReference type="Proteomes" id="UP000265724">
    <property type="component" value="Unassembled WGS sequence"/>
</dbReference>
<dbReference type="EMBL" id="QXIX01000046">
    <property type="protein sequence ID" value="RIE13139.1"/>
    <property type="molecule type" value="Genomic_DNA"/>
</dbReference>
<evidence type="ECO:0000313" key="3">
    <source>
        <dbReference type="EMBL" id="RIE13139.1"/>
    </source>
</evidence>
<keyword evidence="1" id="KW-0067">ATP-binding</keyword>
<dbReference type="PANTHER" id="PTHR30292:SF0">
    <property type="entry name" value="5-OXOPROLINASE SUBUNIT A"/>
    <property type="match status" value="1"/>
</dbReference>
<dbReference type="NCBIfam" id="NF003814">
    <property type="entry name" value="PRK05406.1-3"/>
    <property type="match status" value="1"/>
</dbReference>
<dbReference type="SUPFAM" id="SSF88713">
    <property type="entry name" value="Glycoside hydrolase/deacetylase"/>
    <property type="match status" value="1"/>
</dbReference>
<dbReference type="InterPro" id="IPR011330">
    <property type="entry name" value="Glyco_hydro/deAcase_b/a-brl"/>
</dbReference>
<comment type="catalytic activity">
    <reaction evidence="1">
        <text>5-oxo-L-proline + ATP + 2 H2O = L-glutamate + ADP + phosphate + H(+)</text>
        <dbReference type="Rhea" id="RHEA:10348"/>
        <dbReference type="ChEBI" id="CHEBI:15377"/>
        <dbReference type="ChEBI" id="CHEBI:15378"/>
        <dbReference type="ChEBI" id="CHEBI:29985"/>
        <dbReference type="ChEBI" id="CHEBI:30616"/>
        <dbReference type="ChEBI" id="CHEBI:43474"/>
        <dbReference type="ChEBI" id="CHEBI:58402"/>
        <dbReference type="ChEBI" id="CHEBI:456216"/>
        <dbReference type="EC" id="3.5.2.9"/>
    </reaction>
</comment>
<reference evidence="4 5" key="1">
    <citation type="submission" date="2018-09" db="EMBL/GenBank/DDBJ databases">
        <title>Discovery and Ecogenomic Context for Candidatus Cryosericales, a Global Caldiserica Order Active in Thawing Permafrost.</title>
        <authorList>
            <person name="Martinez M.A."/>
            <person name="Woodcroft B.J."/>
            <person name="Ignacio Espinoza J.C."/>
            <person name="Zayed A."/>
            <person name="Singleton C.M."/>
            <person name="Boyd J."/>
            <person name="Li Y.-F."/>
            <person name="Purvine S."/>
            <person name="Maughan H."/>
            <person name="Hodgkins S.B."/>
            <person name="Anderson D."/>
            <person name="Sederholm M."/>
            <person name="Temperton B."/>
            <person name="Saleska S.R."/>
            <person name="Tyson G.W."/>
            <person name="Rich V.I."/>
        </authorList>
    </citation>
    <scope>NUCLEOTIDE SEQUENCE [LARGE SCALE GENOMIC DNA]</scope>
    <source>
        <strain evidence="3 4">SMC2</strain>
        <strain evidence="2 5">SMC3</strain>
    </source>
</reference>
<comment type="function">
    <text evidence="1">Catalyzes the cleavage of 5-oxoproline to form L-glutamate coupled to the hydrolysis of ATP to ADP and inorganic phosphate.</text>
</comment>
<evidence type="ECO:0000313" key="5">
    <source>
        <dbReference type="Proteomes" id="UP000266042"/>
    </source>
</evidence>
<dbReference type="NCBIfam" id="NF003816">
    <property type="entry name" value="PRK05406.1-5"/>
    <property type="match status" value="1"/>
</dbReference>
<comment type="caution">
    <text evidence="2">The sequence shown here is derived from an EMBL/GenBank/DDBJ whole genome shotgun (WGS) entry which is preliminary data.</text>
</comment>
<evidence type="ECO:0000256" key="1">
    <source>
        <dbReference type="HAMAP-Rule" id="MF_00691"/>
    </source>
</evidence>
<dbReference type="InterPro" id="IPR005501">
    <property type="entry name" value="LamB/YcsF/PxpA-like"/>
</dbReference>